<protein>
    <submittedName>
        <fullName evidence="1">Uncharacterized protein</fullName>
    </submittedName>
</protein>
<name>A0ABW9IQV5_STRGJ</name>
<sequence>MSDQRVRAERGVVLAIYLEWLTGQASSDDMRKWLDRAQATRAVSSAESTLLLRELHGHLTSPDLAPQWRALGGHAVFNPDGDQIHVHTGNGEIMTALAAFAGVTVTAAVLPFLQSIAAQAGQQAFEVARATTRRMIGRKGAPQIHSGMTQIFVEETAAGLRFSVPASLPDAALAALVATDLEALAMPAEKGRTVTIYWDEESEQWRRHVADR</sequence>
<dbReference type="Proteomes" id="UP001631993">
    <property type="component" value="Unassembled WGS sequence"/>
</dbReference>
<keyword evidence="2" id="KW-1185">Reference proteome</keyword>
<organism evidence="1 2">
    <name type="scientific">Streptomyces galilaeus</name>
    <dbReference type="NCBI Taxonomy" id="33899"/>
    <lineage>
        <taxon>Bacteria</taxon>
        <taxon>Bacillati</taxon>
        <taxon>Actinomycetota</taxon>
        <taxon>Actinomycetes</taxon>
        <taxon>Kitasatosporales</taxon>
        <taxon>Streptomycetaceae</taxon>
        <taxon>Streptomyces</taxon>
    </lineage>
</organism>
<gene>
    <name evidence="1" type="ORF">ACKI1S_24965</name>
</gene>
<dbReference type="RefSeq" id="WP_369276868.1">
    <property type="nucleotide sequence ID" value="NZ_JBJVMW010000017.1"/>
</dbReference>
<proteinExistence type="predicted"/>
<evidence type="ECO:0000313" key="2">
    <source>
        <dbReference type="Proteomes" id="UP001631993"/>
    </source>
</evidence>
<evidence type="ECO:0000313" key="1">
    <source>
        <dbReference type="EMBL" id="MFM9649384.1"/>
    </source>
</evidence>
<dbReference type="EMBL" id="JBJVNE010000012">
    <property type="protein sequence ID" value="MFM9649384.1"/>
    <property type="molecule type" value="Genomic_DNA"/>
</dbReference>
<reference evidence="1 2" key="1">
    <citation type="submission" date="2024-12" db="EMBL/GenBank/DDBJ databases">
        <title>Forecasting of Potato common scab and diversities of Pathogenic streptomyces spp. in china.</title>
        <authorList>
            <person name="Handique U."/>
            <person name="Wu J."/>
        </authorList>
    </citation>
    <scope>NUCLEOTIDE SEQUENCE [LARGE SCALE GENOMIC DNA]</scope>
    <source>
        <strain evidence="1 2">ZRIMU1585</strain>
    </source>
</reference>
<accession>A0ABW9IQV5</accession>
<comment type="caution">
    <text evidence="1">The sequence shown here is derived from an EMBL/GenBank/DDBJ whole genome shotgun (WGS) entry which is preliminary data.</text>
</comment>